<comment type="caution">
    <text evidence="1">The sequence shown here is derived from an EMBL/GenBank/DDBJ whole genome shotgun (WGS) entry which is preliminary data.</text>
</comment>
<accession>A0A3A4A7L9</accession>
<dbReference type="InterPro" id="IPR045592">
    <property type="entry name" value="DUF6461"/>
</dbReference>
<name>A0A3A4A7L9_9ACTN</name>
<evidence type="ECO:0000313" key="1">
    <source>
        <dbReference type="EMBL" id="RJL23919.1"/>
    </source>
</evidence>
<reference evidence="1 2" key="1">
    <citation type="submission" date="2018-09" db="EMBL/GenBank/DDBJ databases">
        <title>YIM 75507 draft genome.</title>
        <authorList>
            <person name="Tang S."/>
            <person name="Feng Y."/>
        </authorList>
    </citation>
    <scope>NUCLEOTIDE SEQUENCE [LARGE SCALE GENOMIC DNA]</scope>
    <source>
        <strain evidence="1 2">YIM 75507</strain>
    </source>
</reference>
<dbReference type="AlphaFoldDB" id="A0A3A4A7L9"/>
<protein>
    <submittedName>
        <fullName evidence="1">Uncharacterized protein</fullName>
    </submittedName>
</protein>
<proteinExistence type="predicted"/>
<keyword evidence="2" id="KW-1185">Reference proteome</keyword>
<dbReference type="EMBL" id="QZEY01000017">
    <property type="protein sequence ID" value="RJL23919.1"/>
    <property type="molecule type" value="Genomic_DNA"/>
</dbReference>
<evidence type="ECO:0000313" key="2">
    <source>
        <dbReference type="Proteomes" id="UP000265768"/>
    </source>
</evidence>
<gene>
    <name evidence="1" type="ORF">D5H75_31265</name>
</gene>
<sequence>MIATAHDYTWFDEHFNALSQGYCLTLVQGMTAETLLARLRATTEGFGPARLGTLLETAMSGPRSGGYWDGALVGALTVEGWALLVEHTSGLGASSEVITALSAGGRVVSHSRNVELAGRFFWADDGDLRLEFDPLLAYQRWGSDPDALAGVMRQVGFDLTEPDDEDDEDLEDELDEDLDGDVCGVTLCQGATFALAEHLTGVRLTPELLERSTYLVGLAPDSASSWG</sequence>
<organism evidence="1 2">
    <name type="scientific">Bailinhaonella thermotolerans</name>
    <dbReference type="NCBI Taxonomy" id="1070861"/>
    <lineage>
        <taxon>Bacteria</taxon>
        <taxon>Bacillati</taxon>
        <taxon>Actinomycetota</taxon>
        <taxon>Actinomycetes</taxon>
        <taxon>Streptosporangiales</taxon>
        <taxon>Streptosporangiaceae</taxon>
        <taxon>Bailinhaonella</taxon>
    </lineage>
</organism>
<dbReference type="Pfam" id="PF20062">
    <property type="entry name" value="DUF6461"/>
    <property type="match status" value="1"/>
</dbReference>
<dbReference type="Proteomes" id="UP000265768">
    <property type="component" value="Unassembled WGS sequence"/>
</dbReference>